<dbReference type="RefSeq" id="WP_011316651.1">
    <property type="nucleotide sequence ID" value="NZ_JACKZP010000303.1"/>
</dbReference>
<keyword evidence="1" id="KW-0614">Plasmid</keyword>
<proteinExistence type="predicted"/>
<evidence type="ECO:0000313" key="1">
    <source>
        <dbReference type="EMBL" id="MBC1305830.1"/>
    </source>
</evidence>
<evidence type="ECO:0000313" key="2">
    <source>
        <dbReference type="Proteomes" id="UP000570851"/>
    </source>
</evidence>
<dbReference type="Proteomes" id="UP000570851">
    <property type="component" value="Unassembled WGS sequence"/>
</dbReference>
<protein>
    <submittedName>
        <fullName evidence="1">Uncharacterized protein</fullName>
    </submittedName>
</protein>
<keyword evidence="2" id="KW-1185">Reference proteome</keyword>
<sequence>MEDRSIKIGKNIGSPSNTGYIGGDVINEVKDSLNTYTQEQKQRLSEAAAEIQELLRQLEKSYPTDTTTGKMTVATEAIKHIDSNPKLHDRILSALKAGGVQALAQLLNHPAASFVISALEDWQKSKDI</sequence>
<reference evidence="1 2" key="1">
    <citation type="submission" date="2019-11" db="EMBL/GenBank/DDBJ databases">
        <title>Comparison of genomes from free-living endosymbiotic cyanobacteria isolated from Azolla.</title>
        <authorList>
            <person name="Thiel T."/>
            <person name="Pratte B."/>
        </authorList>
    </citation>
    <scope>NUCLEOTIDE SEQUENCE [LARGE SCALE GENOMIC DNA]</scope>
    <source>
        <strain evidence="1 2">N2B</strain>
        <plasmid evidence="1">pN2B-B</plasmid>
    </source>
</reference>
<dbReference type="GeneID" id="58727514"/>
<dbReference type="EMBL" id="JACKZP010000303">
    <property type="protein sequence ID" value="MBC1305830.1"/>
    <property type="molecule type" value="Genomic_DNA"/>
</dbReference>
<comment type="caution">
    <text evidence="1">The sequence shown here is derived from an EMBL/GenBank/DDBJ whole genome shotgun (WGS) entry which is preliminary data.</text>
</comment>
<gene>
    <name evidence="1" type="ORF">GNE12_28505</name>
</gene>
<geneLocation type="plasmid" evidence="1">
    <name>pN2B-B</name>
</geneLocation>
<organism evidence="1 2">
    <name type="scientific">Trichormus variabilis N2B</name>
    <dbReference type="NCBI Taxonomy" id="2681315"/>
    <lineage>
        <taxon>Bacteria</taxon>
        <taxon>Bacillati</taxon>
        <taxon>Cyanobacteriota</taxon>
        <taxon>Cyanophyceae</taxon>
        <taxon>Nostocales</taxon>
        <taxon>Nostocaceae</taxon>
        <taxon>Trichormus</taxon>
    </lineage>
</organism>
<accession>A0ABR6SHG2</accession>
<name>A0ABR6SHG2_ANAVA</name>